<dbReference type="Pfam" id="PF02627">
    <property type="entry name" value="CMD"/>
    <property type="match status" value="1"/>
</dbReference>
<feature type="domain" description="Methylguanine DNA methyltransferase ribonuclease-like" evidence="10">
    <location>
        <begin position="11"/>
        <end position="79"/>
    </location>
</feature>
<keyword evidence="5" id="KW-0227">DNA damage</keyword>
<dbReference type="GO" id="GO:0051920">
    <property type="term" value="F:peroxiredoxin activity"/>
    <property type="evidence" value="ECO:0007669"/>
    <property type="project" value="InterPro"/>
</dbReference>
<dbReference type="SUPFAM" id="SSF69118">
    <property type="entry name" value="AhpD-like"/>
    <property type="match status" value="1"/>
</dbReference>
<dbReference type="Pfam" id="PF02870">
    <property type="entry name" value="Methyltransf_1N"/>
    <property type="match status" value="1"/>
</dbReference>
<evidence type="ECO:0000313" key="13">
    <source>
        <dbReference type="EMBL" id="CAB4801818.1"/>
    </source>
</evidence>
<dbReference type="HAMAP" id="MF_00772">
    <property type="entry name" value="OGT"/>
    <property type="match status" value="1"/>
</dbReference>
<evidence type="ECO:0000313" key="12">
    <source>
        <dbReference type="EMBL" id="CAB4777461.1"/>
    </source>
</evidence>
<dbReference type="InterPro" id="IPR029032">
    <property type="entry name" value="AhpD-like"/>
</dbReference>
<dbReference type="InterPro" id="IPR036217">
    <property type="entry name" value="MethylDNA_cys_MeTrfase_DNAb"/>
</dbReference>
<proteinExistence type="inferred from homology"/>
<feature type="domain" description="Methylated-DNA-[protein]-cysteine S-methyltransferase DNA binding" evidence="8">
    <location>
        <begin position="84"/>
        <end position="163"/>
    </location>
</feature>
<dbReference type="EMBL" id="CAEZZP010000079">
    <property type="protein sequence ID" value="CAB4777461.1"/>
    <property type="molecule type" value="Genomic_DNA"/>
</dbReference>
<name>A0A6J6Y2W1_9ZZZZ</name>
<gene>
    <name evidence="11" type="ORF">UFOPK2658_01385</name>
    <name evidence="12" type="ORF">UFOPK2880_01206</name>
    <name evidence="13" type="ORF">UFOPK3004_00721</name>
    <name evidence="14" type="ORF">UFOPK3494_00985</name>
    <name evidence="15" type="ORF">UFOPK4134_01676</name>
</gene>
<evidence type="ECO:0000256" key="2">
    <source>
        <dbReference type="ARBA" id="ARBA00022490"/>
    </source>
</evidence>
<dbReference type="EMBL" id="CAFAAL010000048">
    <property type="protein sequence ID" value="CAB4801818.1"/>
    <property type="molecule type" value="Genomic_DNA"/>
</dbReference>
<dbReference type="InterPro" id="IPR036631">
    <property type="entry name" value="MGMT_N_sf"/>
</dbReference>
<dbReference type="InterPro" id="IPR023546">
    <property type="entry name" value="MGMT"/>
</dbReference>
<dbReference type="PANTHER" id="PTHR10815">
    <property type="entry name" value="METHYLATED-DNA--PROTEIN-CYSTEINE METHYLTRANSFERASE"/>
    <property type="match status" value="1"/>
</dbReference>
<keyword evidence="4" id="KW-0808">Transferase</keyword>
<organism evidence="13">
    <name type="scientific">freshwater metagenome</name>
    <dbReference type="NCBI Taxonomy" id="449393"/>
    <lineage>
        <taxon>unclassified sequences</taxon>
        <taxon>metagenomes</taxon>
        <taxon>ecological metagenomes</taxon>
    </lineage>
</organism>
<dbReference type="Gene3D" id="3.30.160.70">
    <property type="entry name" value="Methylated DNA-protein cysteine methyltransferase domain"/>
    <property type="match status" value="1"/>
</dbReference>
<dbReference type="GO" id="GO:0032259">
    <property type="term" value="P:methylation"/>
    <property type="evidence" value="ECO:0007669"/>
    <property type="project" value="UniProtKB-KW"/>
</dbReference>
<dbReference type="InterPro" id="IPR036388">
    <property type="entry name" value="WH-like_DNA-bd_sf"/>
</dbReference>
<evidence type="ECO:0000259" key="10">
    <source>
        <dbReference type="Pfam" id="PF02870"/>
    </source>
</evidence>
<evidence type="ECO:0000313" key="14">
    <source>
        <dbReference type="EMBL" id="CAB4901916.1"/>
    </source>
</evidence>
<dbReference type="Pfam" id="PF01035">
    <property type="entry name" value="DNA_binding_1"/>
    <property type="match status" value="1"/>
</dbReference>
<dbReference type="InterPro" id="IPR001497">
    <property type="entry name" value="MethylDNA_cys_MeTrfase_AS"/>
</dbReference>
<evidence type="ECO:0000256" key="6">
    <source>
        <dbReference type="ARBA" id="ARBA00023204"/>
    </source>
</evidence>
<dbReference type="EMBL" id="CAEZYH010000069">
    <property type="protein sequence ID" value="CAB4725793.1"/>
    <property type="molecule type" value="Genomic_DNA"/>
</dbReference>
<evidence type="ECO:0000313" key="15">
    <source>
        <dbReference type="EMBL" id="CAB5036874.1"/>
    </source>
</evidence>
<evidence type="ECO:0000256" key="5">
    <source>
        <dbReference type="ARBA" id="ARBA00022763"/>
    </source>
</evidence>
<evidence type="ECO:0000256" key="3">
    <source>
        <dbReference type="ARBA" id="ARBA00022603"/>
    </source>
</evidence>
<dbReference type="PANTHER" id="PTHR10815:SF5">
    <property type="entry name" value="METHYLATED-DNA--PROTEIN-CYSTEINE METHYLTRANSFERASE"/>
    <property type="match status" value="1"/>
</dbReference>
<evidence type="ECO:0000313" key="11">
    <source>
        <dbReference type="EMBL" id="CAB4725793.1"/>
    </source>
</evidence>
<keyword evidence="3" id="KW-0489">Methyltransferase</keyword>
<dbReference type="AlphaFoldDB" id="A0A6J6Y2W1"/>
<dbReference type="Gene3D" id="1.10.10.10">
    <property type="entry name" value="Winged helix-like DNA-binding domain superfamily/Winged helix DNA-binding domain"/>
    <property type="match status" value="1"/>
</dbReference>
<accession>A0A6J6Y2W1</accession>
<evidence type="ECO:0000256" key="7">
    <source>
        <dbReference type="ARBA" id="ARBA00049348"/>
    </source>
</evidence>
<dbReference type="SUPFAM" id="SSF53155">
    <property type="entry name" value="Methylated DNA-protein cysteine methyltransferase domain"/>
    <property type="match status" value="1"/>
</dbReference>
<evidence type="ECO:0000259" key="8">
    <source>
        <dbReference type="Pfam" id="PF01035"/>
    </source>
</evidence>
<keyword evidence="6" id="KW-0234">DNA repair</keyword>
<dbReference type="GO" id="GO:0003908">
    <property type="term" value="F:methylated-DNA-[protein]-cysteine S-methyltransferase activity"/>
    <property type="evidence" value="ECO:0007669"/>
    <property type="project" value="UniProtKB-EC"/>
</dbReference>
<dbReference type="InterPro" id="IPR008332">
    <property type="entry name" value="MethylG_MeTrfase_N"/>
</dbReference>
<dbReference type="GO" id="GO:0006281">
    <property type="term" value="P:DNA repair"/>
    <property type="evidence" value="ECO:0007669"/>
    <property type="project" value="UniProtKB-KW"/>
</dbReference>
<feature type="domain" description="Carboxymuconolactone decarboxylase-like" evidence="9">
    <location>
        <begin position="207"/>
        <end position="272"/>
    </location>
</feature>
<dbReference type="Gene3D" id="1.20.1290.10">
    <property type="entry name" value="AhpD-like"/>
    <property type="match status" value="1"/>
</dbReference>
<reference evidence="13" key="1">
    <citation type="submission" date="2020-05" db="EMBL/GenBank/DDBJ databases">
        <authorList>
            <person name="Chiriac C."/>
            <person name="Salcher M."/>
            <person name="Ghai R."/>
            <person name="Kavagutti S V."/>
        </authorList>
    </citation>
    <scope>NUCLEOTIDE SEQUENCE</scope>
</reference>
<dbReference type="InterPro" id="IPR003779">
    <property type="entry name" value="CMD-like"/>
</dbReference>
<dbReference type="FunFam" id="1.10.10.10:FF:000337">
    <property type="entry name" value="Methylated-DNA--protein-cysteine methyltransferase"/>
    <property type="match status" value="1"/>
</dbReference>
<comment type="catalytic activity">
    <reaction evidence="1">
        <text>a 4-O-methyl-thymidine in DNA + L-cysteinyl-[protein] = a thymidine in DNA + S-methyl-L-cysteinyl-[protein]</text>
        <dbReference type="Rhea" id="RHEA:53428"/>
        <dbReference type="Rhea" id="RHEA-COMP:10131"/>
        <dbReference type="Rhea" id="RHEA-COMP:10132"/>
        <dbReference type="Rhea" id="RHEA-COMP:13555"/>
        <dbReference type="Rhea" id="RHEA-COMP:13556"/>
        <dbReference type="ChEBI" id="CHEBI:29950"/>
        <dbReference type="ChEBI" id="CHEBI:82612"/>
        <dbReference type="ChEBI" id="CHEBI:137386"/>
        <dbReference type="ChEBI" id="CHEBI:137387"/>
        <dbReference type="EC" id="2.1.1.63"/>
    </reaction>
</comment>
<dbReference type="CDD" id="cd06445">
    <property type="entry name" value="ATase"/>
    <property type="match status" value="1"/>
</dbReference>
<keyword evidence="2" id="KW-0963">Cytoplasm</keyword>
<protein>
    <submittedName>
        <fullName evidence="13">Unannotated protein</fullName>
    </submittedName>
</protein>
<evidence type="ECO:0000256" key="4">
    <source>
        <dbReference type="ARBA" id="ARBA00022679"/>
    </source>
</evidence>
<evidence type="ECO:0000259" key="9">
    <source>
        <dbReference type="Pfam" id="PF02627"/>
    </source>
</evidence>
<dbReference type="EMBL" id="CAFBPS010000184">
    <property type="protein sequence ID" value="CAB5036874.1"/>
    <property type="molecule type" value="Genomic_DNA"/>
</dbReference>
<sequence>MSLTNATLTSSSYKSPVGRLTLVASAHGLRAILWPNDDPRRVPGVADAKKGTSPIIEATIGQLDEYFAGTRHDFDVPLDAEGTEFQQSVWQVLRTIPYGETMSYGEQATVLGDPNKARAVGTANGRNPISIVVPCHRVIGANGSLTGFAGGMKAKKFLLDLEKKNAPARLPIRNGNEDPRLTEMFSKGLTGPNGNPLNIFGVLGNHPDMLKRWLVFATHVLSKNTLTARDRELLILRTGWNCRSRYEWAQHVEIALRCDITAAEIKAVKKGASASTWSPIDKLLLTAADELHNEYALSDATWRNLGDHYSNEQVLDLIATVGNYHLVAMFLNSTKVPIDAGIDDDPDLL</sequence>
<dbReference type="NCBIfam" id="TIGR00589">
    <property type="entry name" value="ogt"/>
    <property type="match status" value="1"/>
</dbReference>
<dbReference type="InterPro" id="IPR014048">
    <property type="entry name" value="MethylDNA_cys_MeTrfase_DNA-bd"/>
</dbReference>
<dbReference type="PROSITE" id="PS00374">
    <property type="entry name" value="MGMT"/>
    <property type="match status" value="1"/>
</dbReference>
<dbReference type="SUPFAM" id="SSF46767">
    <property type="entry name" value="Methylated DNA-protein cysteine methyltransferase, C-terminal domain"/>
    <property type="match status" value="1"/>
</dbReference>
<comment type="catalytic activity">
    <reaction evidence="7">
        <text>a 6-O-methyl-2'-deoxyguanosine in DNA + L-cysteinyl-[protein] = S-methyl-L-cysteinyl-[protein] + a 2'-deoxyguanosine in DNA</text>
        <dbReference type="Rhea" id="RHEA:24000"/>
        <dbReference type="Rhea" id="RHEA-COMP:10131"/>
        <dbReference type="Rhea" id="RHEA-COMP:10132"/>
        <dbReference type="Rhea" id="RHEA-COMP:11367"/>
        <dbReference type="Rhea" id="RHEA-COMP:11368"/>
        <dbReference type="ChEBI" id="CHEBI:29950"/>
        <dbReference type="ChEBI" id="CHEBI:82612"/>
        <dbReference type="ChEBI" id="CHEBI:85445"/>
        <dbReference type="ChEBI" id="CHEBI:85448"/>
        <dbReference type="EC" id="2.1.1.63"/>
    </reaction>
</comment>
<evidence type="ECO:0000256" key="1">
    <source>
        <dbReference type="ARBA" id="ARBA00001286"/>
    </source>
</evidence>
<dbReference type="EMBL" id="CAFBMF010000057">
    <property type="protein sequence ID" value="CAB4901916.1"/>
    <property type="molecule type" value="Genomic_DNA"/>
</dbReference>